<dbReference type="EMBL" id="JAOQJX010000002">
    <property type="protein sequence ID" value="MCU6746354.1"/>
    <property type="molecule type" value="Genomic_DNA"/>
</dbReference>
<keyword evidence="2" id="KW-1185">Reference proteome</keyword>
<reference evidence="1 2" key="1">
    <citation type="journal article" date="2021" name="ISME Commun">
        <title>Automated analysis of genomic sequences facilitates high-throughput and comprehensive description of bacteria.</title>
        <authorList>
            <person name="Hitch T.C.A."/>
        </authorList>
    </citation>
    <scope>NUCLEOTIDE SEQUENCE [LARGE SCALE GENOMIC DNA]</scope>
    <source>
        <strain evidence="1 2">H2_18</strain>
    </source>
</reference>
<sequence length="127" mass="14197">MKIIFNDAAELQIQSATLIGNLLQIKTVSATQEELRAKFSDEFACRMFQIEERGQIIATYENYTQLYRLEEYTGGILGVAMYKVGETPEERLEEIEADVEHTNADLQMAIAELTMLIATMQGGVAGV</sequence>
<evidence type="ECO:0000313" key="1">
    <source>
        <dbReference type="EMBL" id="MCU6746354.1"/>
    </source>
</evidence>
<name>A0ABT2T7W7_9FIRM</name>
<organism evidence="1 2">
    <name type="scientific">Faecalicatena acetigenes</name>
    <dbReference type="NCBI Taxonomy" id="2981790"/>
    <lineage>
        <taxon>Bacteria</taxon>
        <taxon>Bacillati</taxon>
        <taxon>Bacillota</taxon>
        <taxon>Clostridia</taxon>
        <taxon>Lachnospirales</taxon>
        <taxon>Lachnospiraceae</taxon>
        <taxon>Faecalicatena</taxon>
    </lineage>
</organism>
<accession>A0ABT2T7W7</accession>
<evidence type="ECO:0000313" key="2">
    <source>
        <dbReference type="Proteomes" id="UP001652394"/>
    </source>
</evidence>
<gene>
    <name evidence="1" type="ORF">OCV51_01550</name>
</gene>
<proteinExistence type="predicted"/>
<dbReference type="RefSeq" id="WP_267303982.1">
    <property type="nucleotide sequence ID" value="NZ_JAOQJX010000002.1"/>
</dbReference>
<protein>
    <submittedName>
        <fullName evidence="1">Uncharacterized protein</fullName>
    </submittedName>
</protein>
<dbReference type="Proteomes" id="UP001652394">
    <property type="component" value="Unassembled WGS sequence"/>
</dbReference>
<comment type="caution">
    <text evidence="1">The sequence shown here is derived from an EMBL/GenBank/DDBJ whole genome shotgun (WGS) entry which is preliminary data.</text>
</comment>